<dbReference type="OrthoDB" id="14527at2759"/>
<evidence type="ECO:0008006" key="4">
    <source>
        <dbReference type="Google" id="ProtNLM"/>
    </source>
</evidence>
<feature type="region of interest" description="Disordered" evidence="1">
    <location>
        <begin position="127"/>
        <end position="149"/>
    </location>
</feature>
<keyword evidence="3" id="KW-1185">Reference proteome</keyword>
<sequence>MQRNAHTELQSTRRHLLQIYDAISNFRPLAERPPIIDSSLDVGSMNDLAEETSNQWLQPEGVPGLKKLKECIKLDLEGLEKFLDDPNCGNLPPLSTNAPYLVAVWNELVCAPPPVVSVFKTFKANANVSTPSDKKPSRSEGKKQPPGVKVDIVADNGRKWIRVNTTKNSRLQSEFREIDSYLTDSSDSSDLEWDSTQRPSLAQSEFDNSILRMGRSLLDAARSNPLQRAVSSSQKELHPKVSLRLTRLDPNLPNDDGTPPDPRIEQTITSLREMGVEVELGERSEFEIIEKSPITSSEKSQSPSPDGPHTCMPTQSINLDLSILIALISDLTHATLPRSVEEAYKRFVPPQEYRDWKQKRLAAIKKDSNSKSKSQSSFDSKESSPDSLSSAMGAETDINDLPRDLIKHARALTNQLLQEMGRGMLQEIHEKIRGSNVVFWTTPEARDRCLRIVSKIGGVHEKRRSRALFCLAMDGSDATEISVEDAEKLYWQDSRFARNFVPLLPIRIFPAASLDDVDLSSSSIPRYPRSEFALSLSEVCKDILAQETMPHPRSRSTTTLPAHQPDDTESPLEIQRASVTKANPRLTAHTIQSMRWGAQLGWTTLTANRTSVKAILREIRSARIAGRIGHVDQKSEAGNDGEDSAAIWIVDPRSLAEGMSSLPSARGSFAGSGSL</sequence>
<evidence type="ECO:0000313" key="3">
    <source>
        <dbReference type="Proteomes" id="UP000284706"/>
    </source>
</evidence>
<feature type="region of interest" description="Disordered" evidence="1">
    <location>
        <begin position="288"/>
        <end position="314"/>
    </location>
</feature>
<feature type="compositionally biased region" description="Polar residues" evidence="1">
    <location>
        <begin position="293"/>
        <end position="304"/>
    </location>
</feature>
<comment type="caution">
    <text evidence="2">The sequence shown here is derived from an EMBL/GenBank/DDBJ whole genome shotgun (WGS) entry which is preliminary data.</text>
</comment>
<evidence type="ECO:0000256" key="1">
    <source>
        <dbReference type="SAM" id="MobiDB-lite"/>
    </source>
</evidence>
<feature type="region of interest" description="Disordered" evidence="1">
    <location>
        <begin position="548"/>
        <end position="572"/>
    </location>
</feature>
<name>A0A409W120_9AGAR</name>
<organism evidence="2 3">
    <name type="scientific">Gymnopilus dilepis</name>
    <dbReference type="NCBI Taxonomy" id="231916"/>
    <lineage>
        <taxon>Eukaryota</taxon>
        <taxon>Fungi</taxon>
        <taxon>Dikarya</taxon>
        <taxon>Basidiomycota</taxon>
        <taxon>Agaricomycotina</taxon>
        <taxon>Agaricomycetes</taxon>
        <taxon>Agaricomycetidae</taxon>
        <taxon>Agaricales</taxon>
        <taxon>Agaricineae</taxon>
        <taxon>Hymenogastraceae</taxon>
        <taxon>Gymnopilus</taxon>
    </lineage>
</organism>
<dbReference type="Proteomes" id="UP000284706">
    <property type="component" value="Unassembled WGS sequence"/>
</dbReference>
<proteinExistence type="predicted"/>
<reference evidence="2 3" key="1">
    <citation type="journal article" date="2018" name="Evol. Lett.">
        <title>Horizontal gene cluster transfer increased hallucinogenic mushroom diversity.</title>
        <authorList>
            <person name="Reynolds H.T."/>
            <person name="Vijayakumar V."/>
            <person name="Gluck-Thaler E."/>
            <person name="Korotkin H.B."/>
            <person name="Matheny P.B."/>
            <person name="Slot J.C."/>
        </authorList>
    </citation>
    <scope>NUCLEOTIDE SEQUENCE [LARGE SCALE GENOMIC DNA]</scope>
    <source>
        <strain evidence="2 3">SRW20</strain>
    </source>
</reference>
<dbReference type="STRING" id="231916.A0A409W120"/>
<accession>A0A409W120</accession>
<feature type="region of interest" description="Disordered" evidence="1">
    <location>
        <begin position="364"/>
        <end position="394"/>
    </location>
</feature>
<dbReference type="PANTHER" id="PTHR13379:SF0">
    <property type="entry name" value="UPF0415 PROTEIN C7ORF25"/>
    <property type="match status" value="1"/>
</dbReference>
<evidence type="ECO:0000313" key="2">
    <source>
        <dbReference type="EMBL" id="PPQ72195.1"/>
    </source>
</evidence>
<protein>
    <recommendedName>
        <fullName evidence="4">DUF1308 domain-containing protein</fullName>
    </recommendedName>
</protein>
<dbReference type="PANTHER" id="PTHR13379">
    <property type="entry name" value="UNCHARACTERIZED DUF1308"/>
    <property type="match status" value="1"/>
</dbReference>
<feature type="compositionally biased region" description="Basic and acidic residues" evidence="1">
    <location>
        <begin position="132"/>
        <end position="143"/>
    </location>
</feature>
<dbReference type="AlphaFoldDB" id="A0A409W120"/>
<dbReference type="EMBL" id="NHYE01005469">
    <property type="protein sequence ID" value="PPQ72195.1"/>
    <property type="molecule type" value="Genomic_DNA"/>
</dbReference>
<gene>
    <name evidence="2" type="ORF">CVT26_006926</name>
</gene>
<dbReference type="InParanoid" id="A0A409W120"/>